<sequence length="193" mass="21161">MGTNVAPKYETNCSNICTMIATVQINLSFSAPPQARTSAGKFPTDLRAGTLAFAPPKALAEDKQSLLLKGRDITIYSSFRFILQTTFSKVIEMSVELISILYDSPEFSRALITVSLITIAIIIIILISILATSIMSQHYNAETSTLDTQRSTLNNIIIATARTASPNQEKRHPSRTIGEKRVVPLAEERVDTS</sequence>
<accession>A0AAV4AMU7</accession>
<keyword evidence="3" id="KW-1185">Reference proteome</keyword>
<dbReference type="EMBL" id="BLXT01003924">
    <property type="protein sequence ID" value="GFO07903.1"/>
    <property type="molecule type" value="Genomic_DNA"/>
</dbReference>
<comment type="caution">
    <text evidence="2">The sequence shown here is derived from an EMBL/GenBank/DDBJ whole genome shotgun (WGS) entry which is preliminary data.</text>
</comment>
<keyword evidence="1" id="KW-0812">Transmembrane</keyword>
<protein>
    <submittedName>
        <fullName evidence="2">Uncharacterized protein</fullName>
    </submittedName>
</protein>
<reference evidence="2 3" key="1">
    <citation type="journal article" date="2021" name="Elife">
        <title>Chloroplast acquisition without the gene transfer in kleptoplastic sea slugs, Plakobranchus ocellatus.</title>
        <authorList>
            <person name="Maeda T."/>
            <person name="Takahashi S."/>
            <person name="Yoshida T."/>
            <person name="Shimamura S."/>
            <person name="Takaki Y."/>
            <person name="Nagai Y."/>
            <person name="Toyoda A."/>
            <person name="Suzuki Y."/>
            <person name="Arimoto A."/>
            <person name="Ishii H."/>
            <person name="Satoh N."/>
            <person name="Nishiyama T."/>
            <person name="Hasebe M."/>
            <person name="Maruyama T."/>
            <person name="Minagawa J."/>
            <person name="Obokata J."/>
            <person name="Shigenobu S."/>
        </authorList>
    </citation>
    <scope>NUCLEOTIDE SEQUENCE [LARGE SCALE GENOMIC DNA]</scope>
</reference>
<keyword evidence="1" id="KW-0472">Membrane</keyword>
<organism evidence="2 3">
    <name type="scientific">Plakobranchus ocellatus</name>
    <dbReference type="NCBI Taxonomy" id="259542"/>
    <lineage>
        <taxon>Eukaryota</taxon>
        <taxon>Metazoa</taxon>
        <taxon>Spiralia</taxon>
        <taxon>Lophotrochozoa</taxon>
        <taxon>Mollusca</taxon>
        <taxon>Gastropoda</taxon>
        <taxon>Heterobranchia</taxon>
        <taxon>Euthyneura</taxon>
        <taxon>Panpulmonata</taxon>
        <taxon>Sacoglossa</taxon>
        <taxon>Placobranchoidea</taxon>
        <taxon>Plakobranchidae</taxon>
        <taxon>Plakobranchus</taxon>
    </lineage>
</organism>
<feature type="transmembrane region" description="Helical" evidence="1">
    <location>
        <begin position="110"/>
        <end position="131"/>
    </location>
</feature>
<proteinExistence type="predicted"/>
<evidence type="ECO:0000313" key="2">
    <source>
        <dbReference type="EMBL" id="GFO07903.1"/>
    </source>
</evidence>
<name>A0AAV4AMU7_9GAST</name>
<keyword evidence="1" id="KW-1133">Transmembrane helix</keyword>
<gene>
    <name evidence="2" type="ORF">PoB_003440800</name>
</gene>
<evidence type="ECO:0000313" key="3">
    <source>
        <dbReference type="Proteomes" id="UP000735302"/>
    </source>
</evidence>
<dbReference type="AlphaFoldDB" id="A0AAV4AMU7"/>
<evidence type="ECO:0000256" key="1">
    <source>
        <dbReference type="SAM" id="Phobius"/>
    </source>
</evidence>
<dbReference type="Proteomes" id="UP000735302">
    <property type="component" value="Unassembled WGS sequence"/>
</dbReference>